<feature type="domain" description="3-deoxy-D-manno-octulosonic-acid transferase N-terminal" evidence="8">
    <location>
        <begin position="49"/>
        <end position="214"/>
    </location>
</feature>
<dbReference type="GO" id="GO:0030313">
    <property type="term" value="C:cell envelope"/>
    <property type="evidence" value="ECO:0007669"/>
    <property type="project" value="UniProtKB-SubCell"/>
</dbReference>
<evidence type="ECO:0000256" key="2">
    <source>
        <dbReference type="ARBA" id="ARBA00022519"/>
    </source>
</evidence>
<dbReference type="EMBL" id="AENT01000025">
    <property type="protein sequence ID" value="EFR42413.1"/>
    <property type="molecule type" value="Genomic_DNA"/>
</dbReference>
<feature type="site" description="Transition state stabilizer" evidence="5">
    <location>
        <position position="134"/>
    </location>
</feature>
<evidence type="ECO:0000259" key="7">
    <source>
        <dbReference type="Pfam" id="PF00534"/>
    </source>
</evidence>
<organism evidence="9 10">
    <name type="scientific">Dialister micraerophilus UPII 345-E</name>
    <dbReference type="NCBI Taxonomy" id="910314"/>
    <lineage>
        <taxon>Bacteria</taxon>
        <taxon>Bacillati</taxon>
        <taxon>Bacillota</taxon>
        <taxon>Negativicutes</taxon>
        <taxon>Veillonellales</taxon>
        <taxon>Veillonellaceae</taxon>
        <taxon>Dialister</taxon>
    </lineage>
</organism>
<keyword evidence="3 6" id="KW-0808">Transferase</keyword>
<evidence type="ECO:0000313" key="9">
    <source>
        <dbReference type="EMBL" id="EFR42413.1"/>
    </source>
</evidence>
<dbReference type="GO" id="GO:0005886">
    <property type="term" value="C:plasma membrane"/>
    <property type="evidence" value="ECO:0007669"/>
    <property type="project" value="UniProtKB-SubCell"/>
</dbReference>
<dbReference type="GO" id="GO:0009244">
    <property type="term" value="P:lipopolysaccharide core region biosynthetic process"/>
    <property type="evidence" value="ECO:0007669"/>
    <property type="project" value="UniProtKB-UniRule"/>
</dbReference>
<dbReference type="Gene3D" id="3.40.50.2000">
    <property type="entry name" value="Glycogen Phosphorylase B"/>
    <property type="match status" value="1"/>
</dbReference>
<comment type="function">
    <text evidence="6">Involved in lipopolysaccharide (LPS) biosynthesis. Catalyzes the transfer of 3-deoxy-D-manno-octulosonate (Kdo) residue(s) from CMP-Kdo to lipid IV(A), the tetraacyldisaccharide-1,4'-bisphosphate precursor of lipid A.</text>
</comment>
<dbReference type="Pfam" id="PF04413">
    <property type="entry name" value="Glycos_transf_N"/>
    <property type="match status" value="1"/>
</dbReference>
<dbReference type="InterPro" id="IPR039901">
    <property type="entry name" value="Kdotransferase"/>
</dbReference>
<keyword evidence="2" id="KW-0997">Cell inner membrane</keyword>
<name>E4L9X4_9FIRM</name>
<dbReference type="GO" id="GO:0043842">
    <property type="term" value="F:Kdo transferase activity"/>
    <property type="evidence" value="ECO:0007669"/>
    <property type="project" value="UniProtKB-EC"/>
</dbReference>
<keyword evidence="2" id="KW-0472">Membrane</keyword>
<comment type="subcellular location">
    <subcellularLocation>
        <location evidence="1">Cell envelope</location>
    </subcellularLocation>
    <subcellularLocation>
        <location evidence="6">Cell membrane</location>
    </subcellularLocation>
</comment>
<gene>
    <name evidence="9" type="primary">waaA</name>
    <name evidence="9" type="ORF">HMPREF9220_0135</name>
</gene>
<dbReference type="InterPro" id="IPR038107">
    <property type="entry name" value="Glycos_transf_N_sf"/>
</dbReference>
<evidence type="ECO:0000256" key="1">
    <source>
        <dbReference type="ARBA" id="ARBA00004196"/>
    </source>
</evidence>
<feature type="domain" description="Glycosyl transferase family 1" evidence="7">
    <location>
        <begin position="242"/>
        <end position="403"/>
    </location>
</feature>
<dbReference type="InterPro" id="IPR007507">
    <property type="entry name" value="Glycos_transf_N"/>
</dbReference>
<dbReference type="eggNOG" id="COG1519">
    <property type="taxonomic scope" value="Bacteria"/>
</dbReference>
<dbReference type="UniPathway" id="UPA00958"/>
<proteinExistence type="inferred from homology"/>
<dbReference type="InterPro" id="IPR001296">
    <property type="entry name" value="Glyco_trans_1"/>
</dbReference>
<evidence type="ECO:0000256" key="5">
    <source>
        <dbReference type="PIRSR" id="PIRSR639901-2"/>
    </source>
</evidence>
<sequence>MYFIYNFLMITGWIFQLPVMLYKMIFKKDAYIKIKSYMEIVSYEIKNKLKDKEVIWIHMASVGETVAAKPIIKEIKNKYPNAGVVISCNTSGGMAMAKSNIKNVEGYIYFPFDMVYFVRKILDALNPKAVIIIETELWPNLLKSTAQKNIPVYIMNGRISEKSMGRYMMIKGFISRYFYNIRAFCMISKEDADRIIKLGANPEKVKITGNTKYEKTGKPISQEFINEWNDILKIKNTTKLIVAGSTHSKEEKILCKMFKNISSKGKDVKMVVATRNISRSNEVEKIFKNSGIEVKLRTQIKKEDDAQVIILDTIGELGQLYSMADIVFIGGSLVPVGGHNLLEAAAYGKPIAVGPYMFNFKEIHELFSKEKACKTVKDENQLIETFNEFFENEEKFKKMGNIAMKIINENRGSAKRDVDIFGKTFTQNC</sequence>
<keyword evidence="6" id="KW-0448">Lipopolysaccharide biosynthesis</keyword>
<dbReference type="SUPFAM" id="SSF53756">
    <property type="entry name" value="UDP-Glycosyltransferase/glycogen phosphorylase"/>
    <property type="match status" value="1"/>
</dbReference>
<dbReference type="OrthoDB" id="9789797at2"/>
<reference evidence="9 10" key="1">
    <citation type="submission" date="2010-11" db="EMBL/GenBank/DDBJ databases">
        <authorList>
            <person name="Durkin A.S."/>
            <person name="Madupu R."/>
            <person name="Torralba M."/>
            <person name="Gillis M."/>
            <person name="Methe B."/>
            <person name="Sutton G."/>
            <person name="Nelson K.E."/>
        </authorList>
    </citation>
    <scope>NUCLEOTIDE SEQUENCE [LARGE SCALE GENOMIC DNA]</scope>
    <source>
        <strain evidence="9 10">UPII 345-E</strain>
    </source>
</reference>
<evidence type="ECO:0000256" key="4">
    <source>
        <dbReference type="PIRSR" id="PIRSR639901-1"/>
    </source>
</evidence>
<evidence type="ECO:0000313" key="10">
    <source>
        <dbReference type="Proteomes" id="UP000004594"/>
    </source>
</evidence>
<dbReference type="Gene3D" id="3.40.50.11720">
    <property type="entry name" value="3-Deoxy-D-manno-octulosonic-acid transferase, N-terminal domain"/>
    <property type="match status" value="1"/>
</dbReference>
<keyword evidence="6" id="KW-1003">Cell membrane</keyword>
<comment type="similarity">
    <text evidence="6">Belongs to the glycosyltransferase group 1 family.</text>
</comment>
<dbReference type="Proteomes" id="UP000004594">
    <property type="component" value="Unassembled WGS sequence"/>
</dbReference>
<dbReference type="GO" id="GO:0009245">
    <property type="term" value="P:lipid A biosynthetic process"/>
    <property type="evidence" value="ECO:0007669"/>
    <property type="project" value="TreeGrafter"/>
</dbReference>
<feature type="active site" description="Proton acceptor" evidence="4">
    <location>
        <position position="64"/>
    </location>
</feature>
<dbReference type="PANTHER" id="PTHR42755">
    <property type="entry name" value="3-DEOXY-MANNO-OCTULOSONATE CYTIDYLYLTRANSFERASE"/>
    <property type="match status" value="1"/>
</dbReference>
<feature type="site" description="Transition state stabilizer" evidence="5">
    <location>
        <position position="212"/>
    </location>
</feature>
<evidence type="ECO:0000259" key="8">
    <source>
        <dbReference type="Pfam" id="PF04413"/>
    </source>
</evidence>
<accession>E4L9X4</accession>
<comment type="pathway">
    <text evidence="6">Bacterial outer membrane biogenesis; LPS core biosynthesis.</text>
</comment>
<comment type="catalytic activity">
    <reaction evidence="6">
        <text>lipid IVA (E. coli) + CMP-3-deoxy-beta-D-manno-octulosonate = alpha-Kdo-(2-&gt;6)-lipid IVA (E. coli) + CMP + H(+)</text>
        <dbReference type="Rhea" id="RHEA:28066"/>
        <dbReference type="ChEBI" id="CHEBI:15378"/>
        <dbReference type="ChEBI" id="CHEBI:58603"/>
        <dbReference type="ChEBI" id="CHEBI:60364"/>
        <dbReference type="ChEBI" id="CHEBI:60377"/>
        <dbReference type="ChEBI" id="CHEBI:85987"/>
        <dbReference type="EC" id="2.4.99.12"/>
    </reaction>
</comment>
<dbReference type="Pfam" id="PF00534">
    <property type="entry name" value="Glycos_transf_1"/>
    <property type="match status" value="1"/>
</dbReference>
<comment type="caution">
    <text evidence="9">The sequence shown here is derived from an EMBL/GenBank/DDBJ whole genome shotgun (WGS) entry which is preliminary data.</text>
</comment>
<dbReference type="AlphaFoldDB" id="E4L9X4"/>
<dbReference type="RefSeq" id="WP_007554990.1">
    <property type="nucleotide sequence ID" value="NZ_AENT01000025.1"/>
</dbReference>
<dbReference type="PANTHER" id="PTHR42755:SF1">
    <property type="entry name" value="3-DEOXY-D-MANNO-OCTULOSONIC ACID TRANSFERASE, MITOCHONDRIAL-RELATED"/>
    <property type="match status" value="1"/>
</dbReference>
<evidence type="ECO:0000256" key="3">
    <source>
        <dbReference type="ARBA" id="ARBA00022679"/>
    </source>
</evidence>
<evidence type="ECO:0000256" key="6">
    <source>
        <dbReference type="RuleBase" id="RU365103"/>
    </source>
</evidence>
<dbReference type="EC" id="2.4.99.12" evidence="6"/>
<protein>
    <recommendedName>
        <fullName evidence="6">3-deoxy-D-manno-octulosonic acid transferase</fullName>
        <shortName evidence="6">Kdo transferase</shortName>
        <ecNumber evidence="6">2.4.99.12</ecNumber>
    </recommendedName>
    <alternativeName>
        <fullName evidence="6">Lipid IV(A) 3-deoxy-D-manno-octulosonic acid transferase</fullName>
    </alternativeName>
</protein>